<keyword evidence="2" id="KW-0812">Transmembrane</keyword>
<name>A0A177HRK1_9ACTN</name>
<dbReference type="PATRIC" id="fig|1716141.3.peg.4068"/>
<evidence type="ECO:0000313" key="4">
    <source>
        <dbReference type="Proteomes" id="UP000077381"/>
    </source>
</evidence>
<dbReference type="NCBIfam" id="TIGR03769">
    <property type="entry name" value="P_ac_wall_RPT"/>
    <property type="match status" value="1"/>
</dbReference>
<dbReference type="EMBL" id="LOHS01000086">
    <property type="protein sequence ID" value="OAH12834.1"/>
    <property type="molecule type" value="Genomic_DNA"/>
</dbReference>
<evidence type="ECO:0000313" key="3">
    <source>
        <dbReference type="EMBL" id="OAH12834.1"/>
    </source>
</evidence>
<evidence type="ECO:0008006" key="5">
    <source>
        <dbReference type="Google" id="ProtNLM"/>
    </source>
</evidence>
<feature type="transmembrane region" description="Helical" evidence="2">
    <location>
        <begin position="536"/>
        <end position="557"/>
    </location>
</feature>
<comment type="caution">
    <text evidence="3">The sequence shown here is derived from an EMBL/GenBank/DDBJ whole genome shotgun (WGS) entry which is preliminary data.</text>
</comment>
<proteinExistence type="predicted"/>
<keyword evidence="2" id="KW-1133">Transmembrane helix</keyword>
<dbReference type="Proteomes" id="UP000077381">
    <property type="component" value="Unassembled WGS sequence"/>
</dbReference>
<reference evidence="3 4" key="1">
    <citation type="submission" date="2015-12" db="EMBL/GenBank/DDBJ databases">
        <title>Genome sequence of Streptomyces sp. G25.</title>
        <authorList>
            <person name="Poehlein A."/>
            <person name="Roettig A."/>
            <person name="Hiessl S."/>
            <person name="Hauschild P."/>
            <person name="Schauer J."/>
            <person name="Madkour M.H."/>
            <person name="Al-Ansari A.M."/>
            <person name="Almakishah N.H."/>
            <person name="Steinbuechel A."/>
            <person name="Daniel R."/>
        </authorList>
    </citation>
    <scope>NUCLEOTIDE SEQUENCE [LARGE SCALE GENOMIC DNA]</scope>
    <source>
        <strain evidence="4">G25(2015)</strain>
    </source>
</reference>
<protein>
    <recommendedName>
        <fullName evidence="5">Surface-anchored protein</fullName>
    </recommendedName>
</protein>
<keyword evidence="4" id="KW-1185">Reference proteome</keyword>
<gene>
    <name evidence="3" type="ORF">STSP_38710</name>
</gene>
<dbReference type="AlphaFoldDB" id="A0A177HRK1"/>
<feature type="region of interest" description="Disordered" evidence="1">
    <location>
        <begin position="448"/>
        <end position="526"/>
    </location>
</feature>
<dbReference type="InterPro" id="IPR022435">
    <property type="entry name" value="Surface-anchored_actinobac"/>
</dbReference>
<evidence type="ECO:0000256" key="2">
    <source>
        <dbReference type="SAM" id="Phobius"/>
    </source>
</evidence>
<accession>A0A177HRK1</accession>
<feature type="region of interest" description="Disordered" evidence="1">
    <location>
        <begin position="237"/>
        <end position="265"/>
    </location>
</feature>
<feature type="compositionally biased region" description="Low complexity" evidence="1">
    <location>
        <begin position="463"/>
        <end position="509"/>
    </location>
</feature>
<dbReference type="STRING" id="1716141.STSP_38710"/>
<sequence>MRPTGSRRPPRAGAVAAVSAALLIGAFGAVTVGSTDVSAAPAAVVLDEGEIDFAPRIVDGRLQLQIADRTADSGPVWREPSEVVLHAKPETEYFVDGPMIDPVAMFDAVPGDPAWLLNGVESQLRFDLDPGWSTGQLPGDAAGATEVRLKEVRGPGQFAMFDWDYANGENAVPYLVQRLPEYHSFTLPPTDGTGDRFAPMWGFLAEGVHRITFEVSTTVGGERTTDTETVAVAVGDDVDPGQVLPGDGSTPPVSPPPPSTTTAPPTDTAVIGEGHVDLAARMAGDRLRFQLKEGSSADFTVHEPDEAVLHVKPRAKRRLGEGLEFIGGPDDTVWVLPQTQTNGLLWLGFGSTELDTAEVTELSYELSALRGPGHIAVYEGSSLGGVTTHFNSADGLPDRYPYGANRHTHATWVFTEEGVYRVTLTVRATLASGEKVSDTGTVAVAVGEADPSTVVPGEGDGGEPTATPTATGSATSSARPTGSAAPTPTDTATVTPGDSPSASATGSFAPPGPGSGSGGGDGASTSGGLASTGAGVTVPLAVAAAAVAVGAAAVVAVRRRHTSGVTDAS</sequence>
<keyword evidence="2" id="KW-0472">Membrane</keyword>
<dbReference type="NCBIfam" id="NF038134">
    <property type="entry name" value="choice_anch_M"/>
    <property type="match status" value="2"/>
</dbReference>
<organism evidence="3 4">
    <name type="scientific">Streptomyces jeddahensis</name>
    <dbReference type="NCBI Taxonomy" id="1716141"/>
    <lineage>
        <taxon>Bacteria</taxon>
        <taxon>Bacillati</taxon>
        <taxon>Actinomycetota</taxon>
        <taxon>Actinomycetes</taxon>
        <taxon>Kitasatosporales</taxon>
        <taxon>Streptomycetaceae</taxon>
        <taxon>Streptomyces</taxon>
    </lineage>
</organism>
<evidence type="ECO:0000256" key="1">
    <source>
        <dbReference type="SAM" id="MobiDB-lite"/>
    </source>
</evidence>